<name>A0A077M1L5_9MICO</name>
<dbReference type="STRING" id="1194083.BN12_790017"/>
<gene>
    <name evidence="2" type="ORF">BN12_790017</name>
</gene>
<evidence type="ECO:0000256" key="1">
    <source>
        <dbReference type="SAM" id="MobiDB-lite"/>
    </source>
</evidence>
<reference evidence="2 3" key="1">
    <citation type="journal article" date="2013" name="ISME J.">
        <title>A metabolic model for members of the genus Tetrasphaera involved in enhanced biological phosphorus removal.</title>
        <authorList>
            <person name="Kristiansen R."/>
            <person name="Nguyen H.T.T."/>
            <person name="Saunders A.M."/>
            <person name="Nielsen J.L."/>
            <person name="Wimmer R."/>
            <person name="Le V.Q."/>
            <person name="McIlroy S.J."/>
            <person name="Petrovski S."/>
            <person name="Seviour R.J."/>
            <person name="Calteau A."/>
            <person name="Nielsen K.L."/>
            <person name="Nielsen P.H."/>
        </authorList>
    </citation>
    <scope>NUCLEOTIDE SEQUENCE [LARGE SCALE GENOMIC DNA]</scope>
    <source>
        <strain evidence="2 3">T1-X7</strain>
    </source>
</reference>
<comment type="caution">
    <text evidence="2">The sequence shown here is derived from an EMBL/GenBank/DDBJ whole genome shotgun (WGS) entry which is preliminary data.</text>
</comment>
<accession>A0A077M1L5</accession>
<dbReference type="AlphaFoldDB" id="A0A077M1L5"/>
<keyword evidence="3" id="KW-1185">Reference proteome</keyword>
<feature type="region of interest" description="Disordered" evidence="1">
    <location>
        <begin position="43"/>
        <end position="72"/>
    </location>
</feature>
<evidence type="ECO:0000313" key="2">
    <source>
        <dbReference type="EMBL" id="CCH80188.1"/>
    </source>
</evidence>
<dbReference type="Proteomes" id="UP000035721">
    <property type="component" value="Unassembled WGS sequence"/>
</dbReference>
<feature type="compositionally biased region" description="Polar residues" evidence="1">
    <location>
        <begin position="43"/>
        <end position="55"/>
    </location>
</feature>
<protein>
    <submittedName>
        <fullName evidence="2">Uncharacterized protein</fullName>
    </submittedName>
</protein>
<organism evidence="2 3">
    <name type="scientific">Nostocoides japonicum T1-X7</name>
    <dbReference type="NCBI Taxonomy" id="1194083"/>
    <lineage>
        <taxon>Bacteria</taxon>
        <taxon>Bacillati</taxon>
        <taxon>Actinomycetota</taxon>
        <taxon>Actinomycetes</taxon>
        <taxon>Micrococcales</taxon>
        <taxon>Intrasporangiaceae</taxon>
        <taxon>Nostocoides</taxon>
    </lineage>
</organism>
<dbReference type="RefSeq" id="WP_048552213.1">
    <property type="nucleotide sequence ID" value="NZ_HF570958.1"/>
</dbReference>
<sequence length="72" mass="7580">MAAAGSNVALQSALDHVLIGTDGDPATAKSGDPVFQLGDASSMTSWAHETPTQGWATRPQPGWAPQWWPPRP</sequence>
<evidence type="ECO:0000313" key="3">
    <source>
        <dbReference type="Proteomes" id="UP000035721"/>
    </source>
</evidence>
<proteinExistence type="predicted"/>
<dbReference type="EMBL" id="CAJB01000413">
    <property type="protein sequence ID" value="CCH80188.1"/>
    <property type="molecule type" value="Genomic_DNA"/>
</dbReference>